<comment type="function">
    <text evidence="7">Activator of cell division through the inhibition of FtsZ GTPase activity, therefore promoting FtsZ assembly into bundles of protofilaments necessary for the formation of the division Z ring. It is recruited early at mid-cell but it is not essential for cell division.</text>
</comment>
<dbReference type="InterPro" id="IPR007838">
    <property type="entry name" value="Cell_div_ZapA-like"/>
</dbReference>
<dbReference type="EMBL" id="CP121687">
    <property type="protein sequence ID" value="WZL70069.1"/>
    <property type="molecule type" value="Genomic_DNA"/>
</dbReference>
<keyword evidence="4 11" id="KW-0132">Cell division</keyword>
<evidence type="ECO:0000256" key="10">
    <source>
        <dbReference type="SAM" id="Coils"/>
    </source>
</evidence>
<evidence type="ECO:0000313" key="11">
    <source>
        <dbReference type="EMBL" id="WZL70069.1"/>
    </source>
</evidence>
<dbReference type="PANTHER" id="PTHR34981:SF1">
    <property type="entry name" value="CELL DIVISION PROTEIN ZAPA"/>
    <property type="match status" value="1"/>
</dbReference>
<evidence type="ECO:0000313" key="12">
    <source>
        <dbReference type="Proteomes" id="UP001486565"/>
    </source>
</evidence>
<gene>
    <name evidence="11" type="ORF">QBE51_00650</name>
</gene>
<evidence type="ECO:0000256" key="4">
    <source>
        <dbReference type="ARBA" id="ARBA00022618"/>
    </source>
</evidence>
<dbReference type="RefSeq" id="WP_341877033.1">
    <property type="nucleotide sequence ID" value="NZ_CP121687.1"/>
</dbReference>
<feature type="coiled-coil region" evidence="10">
    <location>
        <begin position="67"/>
        <end position="136"/>
    </location>
</feature>
<keyword evidence="3" id="KW-0963">Cytoplasm</keyword>
<evidence type="ECO:0000256" key="7">
    <source>
        <dbReference type="ARBA" id="ARBA00024910"/>
    </source>
</evidence>
<reference evidence="11 12" key="1">
    <citation type="submission" date="2023-03" db="EMBL/GenBank/DDBJ databases">
        <title>Novel Species.</title>
        <authorList>
            <person name="Ma S."/>
        </authorList>
    </citation>
    <scope>NUCLEOTIDE SEQUENCE [LARGE SCALE GENOMIC DNA]</scope>
    <source>
        <strain evidence="11 12">LIND6LT2</strain>
    </source>
</reference>
<evidence type="ECO:0000256" key="1">
    <source>
        <dbReference type="ARBA" id="ARBA00004496"/>
    </source>
</evidence>
<dbReference type="InterPro" id="IPR053712">
    <property type="entry name" value="Bac_CellDiv_Activator"/>
</dbReference>
<proteinExistence type="predicted"/>
<evidence type="ECO:0000256" key="9">
    <source>
        <dbReference type="ARBA" id="ARBA00033158"/>
    </source>
</evidence>
<dbReference type="SUPFAM" id="SSF102829">
    <property type="entry name" value="Cell division protein ZapA-like"/>
    <property type="match status" value="1"/>
</dbReference>
<dbReference type="Pfam" id="PF05164">
    <property type="entry name" value="ZapA"/>
    <property type="match status" value="1"/>
</dbReference>
<protein>
    <recommendedName>
        <fullName evidence="2">Cell division protein ZapA</fullName>
    </recommendedName>
    <alternativeName>
        <fullName evidence="9">Z ring-associated protein ZapA</fullName>
    </alternativeName>
</protein>
<organism evidence="11 12">
    <name type="scientific">Defluviitalea saccharophila</name>
    <dbReference type="NCBI Taxonomy" id="879970"/>
    <lineage>
        <taxon>Bacteria</taxon>
        <taxon>Bacillati</taxon>
        <taxon>Bacillota</taxon>
        <taxon>Clostridia</taxon>
        <taxon>Lachnospirales</taxon>
        <taxon>Defluviitaleaceae</taxon>
        <taxon>Defluviitalea</taxon>
    </lineage>
</organism>
<dbReference type="PANTHER" id="PTHR34981">
    <property type="entry name" value="CELL DIVISION PROTEIN ZAPA"/>
    <property type="match status" value="1"/>
</dbReference>
<evidence type="ECO:0000256" key="8">
    <source>
        <dbReference type="ARBA" id="ARBA00026068"/>
    </source>
</evidence>
<sequence length="150" mass="17289">MGEKNKIEVIIGGRVYTLVGEESQEYIQRVALYIDRKMSEVRKADSSRKLSTSMIAILTSINVADDLFKMKEALKDAAAEIESLQKQLDEKDKQIEVYQNELGNMQQENLALKDKIDEIQLEIMRSKMELEEYINIFDANLKNKSLSDDH</sequence>
<dbReference type="Proteomes" id="UP001486565">
    <property type="component" value="Chromosome"/>
</dbReference>
<comment type="subcellular location">
    <subcellularLocation>
        <location evidence="1">Cytoplasm</location>
    </subcellularLocation>
</comment>
<dbReference type="InterPro" id="IPR036192">
    <property type="entry name" value="Cell_div_ZapA-like_sf"/>
</dbReference>
<dbReference type="Gene3D" id="6.10.250.790">
    <property type="match status" value="1"/>
</dbReference>
<keyword evidence="6" id="KW-0131">Cell cycle</keyword>
<comment type="subunit">
    <text evidence="8">Homodimer. Interacts with FtsZ.</text>
</comment>
<name>A0ABZ2Y6I9_9FIRM</name>
<dbReference type="GO" id="GO:0051301">
    <property type="term" value="P:cell division"/>
    <property type="evidence" value="ECO:0007669"/>
    <property type="project" value="UniProtKB-KW"/>
</dbReference>
<keyword evidence="12" id="KW-1185">Reference proteome</keyword>
<evidence type="ECO:0000256" key="5">
    <source>
        <dbReference type="ARBA" id="ARBA00023210"/>
    </source>
</evidence>
<keyword evidence="5" id="KW-0717">Septation</keyword>
<evidence type="ECO:0000256" key="3">
    <source>
        <dbReference type="ARBA" id="ARBA00022490"/>
    </source>
</evidence>
<keyword evidence="10" id="KW-0175">Coiled coil</keyword>
<accession>A0ABZ2Y6I9</accession>
<evidence type="ECO:0000256" key="6">
    <source>
        <dbReference type="ARBA" id="ARBA00023306"/>
    </source>
</evidence>
<evidence type="ECO:0000256" key="2">
    <source>
        <dbReference type="ARBA" id="ARBA00015195"/>
    </source>
</evidence>